<feature type="transmembrane region" description="Helical" evidence="1">
    <location>
        <begin position="46"/>
        <end position="67"/>
    </location>
</feature>
<keyword evidence="1" id="KW-1133">Transmembrane helix</keyword>
<evidence type="ECO:0000313" key="2">
    <source>
        <dbReference type="EMBL" id="GCE05096.1"/>
    </source>
</evidence>
<gene>
    <name evidence="2" type="ORF">KDAU_24250</name>
</gene>
<comment type="caution">
    <text evidence="2">The sequence shown here is derived from an EMBL/GenBank/DDBJ whole genome shotgun (WGS) entry which is preliminary data.</text>
</comment>
<dbReference type="AlphaFoldDB" id="A0A401ZE27"/>
<organism evidence="2 3">
    <name type="scientific">Dictyobacter aurantiacus</name>
    <dbReference type="NCBI Taxonomy" id="1936993"/>
    <lineage>
        <taxon>Bacteria</taxon>
        <taxon>Bacillati</taxon>
        <taxon>Chloroflexota</taxon>
        <taxon>Ktedonobacteria</taxon>
        <taxon>Ktedonobacterales</taxon>
        <taxon>Dictyobacteraceae</taxon>
        <taxon>Dictyobacter</taxon>
    </lineage>
</organism>
<dbReference type="RefSeq" id="WP_126596176.1">
    <property type="nucleotide sequence ID" value="NZ_BIFQ01000001.1"/>
</dbReference>
<keyword evidence="1" id="KW-0472">Membrane</keyword>
<evidence type="ECO:0000256" key="1">
    <source>
        <dbReference type="SAM" id="Phobius"/>
    </source>
</evidence>
<sequence>MQWMRKLTRNMIVMILKWFIVGLIALHILEELIYPKTPKGIGSVDFWILMAIMLLGFAIALLELVAYQQARKQKRSH</sequence>
<proteinExistence type="predicted"/>
<keyword evidence="1" id="KW-0812">Transmembrane</keyword>
<keyword evidence="3" id="KW-1185">Reference proteome</keyword>
<name>A0A401ZE27_9CHLR</name>
<dbReference type="Proteomes" id="UP000287224">
    <property type="component" value="Unassembled WGS sequence"/>
</dbReference>
<evidence type="ECO:0000313" key="3">
    <source>
        <dbReference type="Proteomes" id="UP000287224"/>
    </source>
</evidence>
<reference evidence="3" key="1">
    <citation type="submission" date="2018-12" db="EMBL/GenBank/DDBJ databases">
        <title>Tengunoibacter tsumagoiensis gen. nov., sp. nov., Dictyobacter kobayashii sp. nov., D. alpinus sp. nov., and D. joshuensis sp. nov. and description of Dictyobacteraceae fam. nov. within the order Ktedonobacterales isolated from Tengu-no-mugimeshi.</title>
        <authorList>
            <person name="Wang C.M."/>
            <person name="Zheng Y."/>
            <person name="Sakai Y."/>
            <person name="Toyoda A."/>
            <person name="Minakuchi Y."/>
            <person name="Abe K."/>
            <person name="Yokota A."/>
            <person name="Yabe S."/>
        </authorList>
    </citation>
    <scope>NUCLEOTIDE SEQUENCE [LARGE SCALE GENOMIC DNA]</scope>
    <source>
        <strain evidence="3">S-27</strain>
    </source>
</reference>
<dbReference type="EMBL" id="BIFQ01000001">
    <property type="protein sequence ID" value="GCE05096.1"/>
    <property type="molecule type" value="Genomic_DNA"/>
</dbReference>
<accession>A0A401ZE27</accession>
<protein>
    <submittedName>
        <fullName evidence="2">Uncharacterized protein</fullName>
    </submittedName>
</protein>
<feature type="transmembrane region" description="Helical" evidence="1">
    <location>
        <begin position="12"/>
        <end position="34"/>
    </location>
</feature>